<evidence type="ECO:0000313" key="1">
    <source>
        <dbReference type="EMBL" id="MCK2222098.1"/>
    </source>
</evidence>
<proteinExistence type="predicted"/>
<geneLocation type="plasmid" evidence="1">
    <name>unnamed8</name>
</geneLocation>
<dbReference type="InterPro" id="IPR006764">
    <property type="entry name" value="SAM_dep_MeTrfase_SAV2177_type"/>
</dbReference>
<comment type="caution">
    <text evidence="1">The sequence shown here is derived from an EMBL/GenBank/DDBJ whole genome shotgun (WGS) entry which is preliminary data.</text>
</comment>
<dbReference type="Proteomes" id="UP001317259">
    <property type="component" value="Unassembled WGS sequence"/>
</dbReference>
<dbReference type="GO" id="GO:0032259">
    <property type="term" value="P:methylation"/>
    <property type="evidence" value="ECO:0007669"/>
    <property type="project" value="UniProtKB-KW"/>
</dbReference>
<accession>A0ABT0GBW3</accession>
<keyword evidence="1" id="KW-0614">Plasmid</keyword>
<evidence type="ECO:0000313" key="2">
    <source>
        <dbReference type="Proteomes" id="UP001317259"/>
    </source>
</evidence>
<protein>
    <submittedName>
        <fullName evidence="1">SAM-dependent methyltransferase</fullName>
    </submittedName>
</protein>
<gene>
    <name evidence="1" type="ORF">MF672_051100</name>
</gene>
<sequence length="118" mass="13353">WGIVLCSVLHFVQDHENPYGVVHQLMDAAPAGSYLVFAHASITDIDPGLKKIVDWMNAEKLRVPVTYRTIEDIERFVTHPQWEVIPPGLVDVASWRPGHAVEEPRYSMRVMAAVAHKQ</sequence>
<dbReference type="RefSeq" id="WP_247815868.1">
    <property type="nucleotide sequence ID" value="NZ_JAKRKC020000011.1"/>
</dbReference>
<organism evidence="1 2">
    <name type="scientific">Actinomadura luzonensis</name>
    <dbReference type="NCBI Taxonomy" id="2805427"/>
    <lineage>
        <taxon>Bacteria</taxon>
        <taxon>Bacillati</taxon>
        <taxon>Actinomycetota</taxon>
        <taxon>Actinomycetes</taxon>
        <taxon>Streptosporangiales</taxon>
        <taxon>Thermomonosporaceae</taxon>
        <taxon>Actinomadura</taxon>
    </lineage>
</organism>
<name>A0ABT0GBW3_9ACTN</name>
<dbReference type="EMBL" id="JAKRKC020000011">
    <property type="protein sequence ID" value="MCK2222098.1"/>
    <property type="molecule type" value="Genomic_DNA"/>
</dbReference>
<reference evidence="1 2" key="1">
    <citation type="submission" date="2022-04" db="EMBL/GenBank/DDBJ databases">
        <title>Genome draft of Actinomadura sp. ATCC 31491.</title>
        <authorList>
            <person name="Shi X."/>
            <person name="Du Y."/>
        </authorList>
    </citation>
    <scope>NUCLEOTIDE SEQUENCE [LARGE SCALE GENOMIC DNA]</scope>
    <source>
        <strain evidence="1 2">ATCC 31491</strain>
        <plasmid evidence="1">unnamed8</plasmid>
    </source>
</reference>
<dbReference type="Pfam" id="PF04672">
    <property type="entry name" value="Methyltransf_19"/>
    <property type="match status" value="1"/>
</dbReference>
<dbReference type="Gene3D" id="3.40.50.150">
    <property type="entry name" value="Vaccinia Virus protein VP39"/>
    <property type="match status" value="1"/>
</dbReference>
<dbReference type="InterPro" id="IPR029063">
    <property type="entry name" value="SAM-dependent_MTases_sf"/>
</dbReference>
<dbReference type="SUPFAM" id="SSF53335">
    <property type="entry name" value="S-adenosyl-L-methionine-dependent methyltransferases"/>
    <property type="match status" value="1"/>
</dbReference>
<feature type="non-terminal residue" evidence="1">
    <location>
        <position position="1"/>
    </location>
</feature>
<keyword evidence="1" id="KW-0808">Transferase</keyword>
<keyword evidence="1" id="KW-0489">Methyltransferase</keyword>
<dbReference type="GO" id="GO:0008168">
    <property type="term" value="F:methyltransferase activity"/>
    <property type="evidence" value="ECO:0007669"/>
    <property type="project" value="UniProtKB-KW"/>
</dbReference>
<keyword evidence="2" id="KW-1185">Reference proteome</keyword>